<name>A0ABQ2QF99_9GAMM</name>
<evidence type="ECO:0008006" key="4">
    <source>
        <dbReference type="Google" id="ProtNLM"/>
    </source>
</evidence>
<evidence type="ECO:0000256" key="1">
    <source>
        <dbReference type="SAM" id="MobiDB-lite"/>
    </source>
</evidence>
<organism evidence="2 3">
    <name type="scientific">Shewanella ulleungensis</name>
    <dbReference type="NCBI Taxonomy" id="2282699"/>
    <lineage>
        <taxon>Bacteria</taxon>
        <taxon>Pseudomonadati</taxon>
        <taxon>Pseudomonadota</taxon>
        <taxon>Gammaproteobacteria</taxon>
        <taxon>Alteromonadales</taxon>
        <taxon>Shewanellaceae</taxon>
        <taxon>Shewanella</taxon>
    </lineage>
</organism>
<dbReference type="InterPro" id="IPR018668">
    <property type="entry name" value="DNA-binding_VF530-like"/>
</dbReference>
<evidence type="ECO:0000313" key="2">
    <source>
        <dbReference type="EMBL" id="GGP75787.1"/>
    </source>
</evidence>
<dbReference type="Gene3D" id="1.10.720.30">
    <property type="entry name" value="SAP domain"/>
    <property type="match status" value="1"/>
</dbReference>
<sequence length="178" mass="20403">MVEEQQNNPLHGLKLETLITELVECYDWKILYAALKLECFNLNPSIEGCLKFLKKTEWAREKVEHFYLYRYKRMPKAVGEQFDLKPRERGFAAGIMPRKPMELTFESIARMHELAAENFEANRNAGRPRGSGKPQGNRKNSGYDNRAGQSSNSYRRDGDSSSKPSRAVSSDPSNPWGK</sequence>
<comment type="caution">
    <text evidence="2">The sequence shown here is derived from an EMBL/GenBank/DDBJ whole genome shotgun (WGS) entry which is preliminary data.</text>
</comment>
<accession>A0ABQ2QF99</accession>
<feature type="compositionally biased region" description="Polar residues" evidence="1">
    <location>
        <begin position="137"/>
        <end position="153"/>
    </location>
</feature>
<dbReference type="RefSeq" id="WP_188953001.1">
    <property type="nucleotide sequence ID" value="NZ_BMQW01000001.1"/>
</dbReference>
<evidence type="ECO:0000313" key="3">
    <source>
        <dbReference type="Proteomes" id="UP000654004"/>
    </source>
</evidence>
<feature type="region of interest" description="Disordered" evidence="1">
    <location>
        <begin position="120"/>
        <end position="178"/>
    </location>
</feature>
<feature type="compositionally biased region" description="Polar residues" evidence="1">
    <location>
        <begin position="161"/>
        <end position="178"/>
    </location>
</feature>
<reference evidence="3" key="1">
    <citation type="journal article" date="2019" name="Int. J. Syst. Evol. Microbiol.">
        <title>The Global Catalogue of Microorganisms (GCM) 10K type strain sequencing project: providing services to taxonomists for standard genome sequencing and annotation.</title>
        <authorList>
            <consortium name="The Broad Institute Genomics Platform"/>
            <consortium name="The Broad Institute Genome Sequencing Center for Infectious Disease"/>
            <person name="Wu L."/>
            <person name="Ma J."/>
        </authorList>
    </citation>
    <scope>NUCLEOTIDE SEQUENCE [LARGE SCALE GENOMIC DNA]</scope>
    <source>
        <strain evidence="3">JCM 32305</strain>
    </source>
</reference>
<proteinExistence type="predicted"/>
<keyword evidence="3" id="KW-1185">Reference proteome</keyword>
<gene>
    <name evidence="2" type="ORF">GCM10009410_05000</name>
</gene>
<protein>
    <recommendedName>
        <fullName evidence="4">DNA-binding protein VF530</fullName>
    </recommendedName>
</protein>
<dbReference type="InterPro" id="IPR036361">
    <property type="entry name" value="SAP_dom_sf"/>
</dbReference>
<dbReference type="EMBL" id="BMQW01000001">
    <property type="protein sequence ID" value="GGP75787.1"/>
    <property type="molecule type" value="Genomic_DNA"/>
</dbReference>
<dbReference type="Proteomes" id="UP000654004">
    <property type="component" value="Unassembled WGS sequence"/>
</dbReference>
<dbReference type="Pfam" id="PF09905">
    <property type="entry name" value="VF530"/>
    <property type="match status" value="1"/>
</dbReference>